<reference evidence="2" key="1">
    <citation type="submission" date="2021-02" db="EMBL/GenBank/DDBJ databases">
        <authorList>
            <person name="Nowell W R."/>
        </authorList>
    </citation>
    <scope>NUCLEOTIDE SEQUENCE</scope>
</reference>
<keyword evidence="1" id="KW-0175">Coiled coil</keyword>
<dbReference type="EMBL" id="CAJOAY010018501">
    <property type="protein sequence ID" value="CAF4321406.1"/>
    <property type="molecule type" value="Genomic_DNA"/>
</dbReference>
<feature type="non-terminal residue" evidence="2">
    <location>
        <position position="167"/>
    </location>
</feature>
<evidence type="ECO:0000256" key="1">
    <source>
        <dbReference type="SAM" id="Coils"/>
    </source>
</evidence>
<accession>A0A820J4F5</accession>
<gene>
    <name evidence="2" type="ORF">OKA104_LOCUS47268</name>
</gene>
<sequence>KIRIKNEEEKKQQEIEDRLRALTNSKDELESRYNQQLIANRELQQKINFQSVEIETFKRQVDSIQSTVLSKDNEILEIREKTKTDYEKKLRSYQKDIDMTDEFKDRIKQLENDLKDQRFTDRHTIRELESRVTELQTTLNHRDQEISRLKHDEEQRLHFLRSAIVDY</sequence>
<evidence type="ECO:0000313" key="2">
    <source>
        <dbReference type="EMBL" id="CAF4321406.1"/>
    </source>
</evidence>
<feature type="non-terminal residue" evidence="2">
    <location>
        <position position="1"/>
    </location>
</feature>
<name>A0A820J4F5_9BILA</name>
<evidence type="ECO:0000313" key="3">
    <source>
        <dbReference type="Proteomes" id="UP000663881"/>
    </source>
</evidence>
<dbReference type="AlphaFoldDB" id="A0A820J4F5"/>
<comment type="caution">
    <text evidence="2">The sequence shown here is derived from an EMBL/GenBank/DDBJ whole genome shotgun (WGS) entry which is preliminary data.</text>
</comment>
<organism evidence="2 3">
    <name type="scientific">Adineta steineri</name>
    <dbReference type="NCBI Taxonomy" id="433720"/>
    <lineage>
        <taxon>Eukaryota</taxon>
        <taxon>Metazoa</taxon>
        <taxon>Spiralia</taxon>
        <taxon>Gnathifera</taxon>
        <taxon>Rotifera</taxon>
        <taxon>Eurotatoria</taxon>
        <taxon>Bdelloidea</taxon>
        <taxon>Adinetida</taxon>
        <taxon>Adinetidae</taxon>
        <taxon>Adineta</taxon>
    </lineage>
</organism>
<feature type="coiled-coil region" evidence="1">
    <location>
        <begin position="5"/>
        <end position="145"/>
    </location>
</feature>
<proteinExistence type="predicted"/>
<protein>
    <submittedName>
        <fullName evidence="2">Uncharacterized protein</fullName>
    </submittedName>
</protein>
<dbReference type="Proteomes" id="UP000663881">
    <property type="component" value="Unassembled WGS sequence"/>
</dbReference>